<evidence type="ECO:0000256" key="2">
    <source>
        <dbReference type="SAM" id="Phobius"/>
    </source>
</evidence>
<organism evidence="3 4">
    <name type="scientific">Diacronema lutheri</name>
    <name type="common">Unicellular marine alga</name>
    <name type="synonym">Monochrysis lutheri</name>
    <dbReference type="NCBI Taxonomy" id="2081491"/>
    <lineage>
        <taxon>Eukaryota</taxon>
        <taxon>Haptista</taxon>
        <taxon>Haptophyta</taxon>
        <taxon>Pavlovophyceae</taxon>
        <taxon>Pavlovales</taxon>
        <taxon>Pavlovaceae</taxon>
        <taxon>Diacronema</taxon>
    </lineage>
</organism>
<evidence type="ECO:0000313" key="4">
    <source>
        <dbReference type="Proteomes" id="UP000751190"/>
    </source>
</evidence>
<name>A0A8J6C4G5_DIALT</name>
<dbReference type="Proteomes" id="UP000751190">
    <property type="component" value="Unassembled WGS sequence"/>
</dbReference>
<comment type="caution">
    <text evidence="3">The sequence shown here is derived from an EMBL/GenBank/DDBJ whole genome shotgun (WGS) entry which is preliminary data.</text>
</comment>
<feature type="transmembrane region" description="Helical" evidence="2">
    <location>
        <begin position="182"/>
        <end position="202"/>
    </location>
</feature>
<gene>
    <name evidence="3" type="ORF">KFE25_003568</name>
</gene>
<feature type="transmembrane region" description="Helical" evidence="2">
    <location>
        <begin position="464"/>
        <end position="483"/>
    </location>
</feature>
<reference evidence="3" key="1">
    <citation type="submission" date="2021-05" db="EMBL/GenBank/DDBJ databases">
        <title>The genome of the haptophyte Pavlova lutheri (Diacronema luteri, Pavlovales) - a model for lipid biosynthesis in eukaryotic algae.</title>
        <authorList>
            <person name="Hulatt C.J."/>
            <person name="Posewitz M.C."/>
        </authorList>
    </citation>
    <scope>NUCLEOTIDE SEQUENCE</scope>
    <source>
        <strain evidence="3">NIVA-4/92</strain>
    </source>
</reference>
<keyword evidence="2" id="KW-0812">Transmembrane</keyword>
<proteinExistence type="predicted"/>
<keyword evidence="2" id="KW-1133">Transmembrane helix</keyword>
<evidence type="ECO:0000256" key="1">
    <source>
        <dbReference type="SAM" id="MobiDB-lite"/>
    </source>
</evidence>
<accession>A0A8J6C4G5</accession>
<keyword evidence="2" id="KW-0472">Membrane</keyword>
<feature type="transmembrane region" description="Helical" evidence="2">
    <location>
        <begin position="439"/>
        <end position="458"/>
    </location>
</feature>
<dbReference type="AlphaFoldDB" id="A0A8J6C4G5"/>
<feature type="transmembrane region" description="Helical" evidence="2">
    <location>
        <begin position="222"/>
        <end position="242"/>
    </location>
</feature>
<sequence length="564" mass="57433">MVGVNADVRRGWREEPALLQHARWASAALIASTAYALLVHALAPPSARLVAHTFDARARWVPTEMFRAHSNRSTLRWAIGSRRERHKQGDLRNLHLAHAANLTADWAEFFYASTAMQPLAPLREPFAVASCLAYGAHGIGLAALGGLARPGPSSHADGNAGRGAVARYHPAMPPQRLEQPRSLPGAPAGALGVLLTMLGAASAAHHLGGSRFGSWEHEADKVAMLSFLLLLAVTAVHGLTHAARGTRYAPGSPLDRRFAAAAPIGAACGLLLNRAPPSVYFQTWLPLGACALLAGGADAAALLLRTRPPAAVAPAPAAAGARSLGGALRATLGDGLRARGALLGEYALALLLLGGCTVYVNLGVWDPAKRRVASDPLMTDAERARAQAVCDWAHGSWHHSSALLLAVLSRCALEAAAGRGGPLFGAAARTGERRAAQRAVLVLWAAGGGVSCAALALADAPPGAWAGGAAAFAGVAALLARAHGRWRSGAPARAPRRATEPGSDSESEGESGAGSDAEPGGGSDSEWGDDAGGGAKPGGAARTGEPAAADVASMTMIAAGEAHG</sequence>
<protein>
    <submittedName>
        <fullName evidence="3">Uncharacterized protein</fullName>
    </submittedName>
</protein>
<feature type="region of interest" description="Disordered" evidence="1">
    <location>
        <begin position="486"/>
        <end position="549"/>
    </location>
</feature>
<evidence type="ECO:0000313" key="3">
    <source>
        <dbReference type="EMBL" id="KAG8457310.1"/>
    </source>
</evidence>
<feature type="transmembrane region" description="Helical" evidence="2">
    <location>
        <begin position="284"/>
        <end position="304"/>
    </location>
</feature>
<keyword evidence="4" id="KW-1185">Reference proteome</keyword>
<dbReference type="EMBL" id="JAGTXO010000074">
    <property type="protein sequence ID" value="KAG8457310.1"/>
    <property type="molecule type" value="Genomic_DNA"/>
</dbReference>